<dbReference type="PANTHER" id="PTHR45625">
    <property type="entry name" value="PEPTIDYL-PROLYL CIS-TRANS ISOMERASE-RELATED"/>
    <property type="match status" value="1"/>
</dbReference>
<dbReference type="EMBL" id="CP108036">
    <property type="protein sequence ID" value="WUN82416.1"/>
    <property type="molecule type" value="Genomic_DNA"/>
</dbReference>
<evidence type="ECO:0000256" key="2">
    <source>
        <dbReference type="SAM" id="MobiDB-lite"/>
    </source>
</evidence>
<comment type="function">
    <text evidence="1">PPIases accelerate the folding of proteins. It catalyzes the cis-trans isomerization of proline imidic peptide bonds in oligopeptides.</text>
</comment>
<dbReference type="GeneID" id="95500418"/>
<accession>A0ABZ1QIJ5</accession>
<gene>
    <name evidence="5" type="ORF">OHA91_30260</name>
</gene>
<keyword evidence="3" id="KW-0812">Transmembrane</keyword>
<evidence type="ECO:0000313" key="5">
    <source>
        <dbReference type="EMBL" id="WUN82416.1"/>
    </source>
</evidence>
<keyword evidence="5" id="KW-0413">Isomerase</keyword>
<feature type="compositionally biased region" description="Basic and acidic residues" evidence="2">
    <location>
        <begin position="1"/>
        <end position="23"/>
    </location>
</feature>
<feature type="compositionally biased region" description="Low complexity" evidence="2">
    <location>
        <begin position="66"/>
        <end position="77"/>
    </location>
</feature>
<keyword evidence="3" id="KW-1133">Transmembrane helix</keyword>
<sequence length="263" mass="27851">MVTSDQRRRQLAREKYERQQKRRAEARKKGRQRAAVIGAVVAVVIATLVGLIVGGVFDKDKKDQASDPAANPSSSATPPEPKQSPSPEMAIDQKGKYTFALKTSAGDINFAMDAAKTPQTVNSFKSLADKGYFDNTKCHRLTAGGIFVLQCGDPEGTGRGGPGYNIPDENLDSLGKANEQGQVIYPAGTVAMANTGQPGSGGSQFFLVYKDSPLTPTYTPFGKIDAAGLKVLEEISKAGTVDGGQDGAPKNEVKIEKGTVTQN</sequence>
<feature type="domain" description="PPIase cyclophilin-type" evidence="4">
    <location>
        <begin position="103"/>
        <end position="260"/>
    </location>
</feature>
<reference evidence="5" key="1">
    <citation type="submission" date="2022-10" db="EMBL/GenBank/DDBJ databases">
        <title>The complete genomes of actinobacterial strains from the NBC collection.</title>
        <authorList>
            <person name="Joergensen T.S."/>
            <person name="Alvarez Arevalo M."/>
            <person name="Sterndorff E.B."/>
            <person name="Faurdal D."/>
            <person name="Vuksanovic O."/>
            <person name="Mourched A.-S."/>
            <person name="Charusanti P."/>
            <person name="Shaw S."/>
            <person name="Blin K."/>
            <person name="Weber T."/>
        </authorList>
    </citation>
    <scope>NUCLEOTIDE SEQUENCE</scope>
    <source>
        <strain evidence="5">NBC_00303</strain>
    </source>
</reference>
<keyword evidence="3" id="KW-0472">Membrane</keyword>
<evidence type="ECO:0000259" key="4">
    <source>
        <dbReference type="PROSITE" id="PS50072"/>
    </source>
</evidence>
<feature type="region of interest" description="Disordered" evidence="2">
    <location>
        <begin position="1"/>
        <end position="31"/>
    </location>
</feature>
<dbReference type="Gene3D" id="2.40.100.10">
    <property type="entry name" value="Cyclophilin-like"/>
    <property type="match status" value="1"/>
</dbReference>
<dbReference type="PROSITE" id="PS50072">
    <property type="entry name" value="CSA_PPIASE_2"/>
    <property type="match status" value="1"/>
</dbReference>
<name>A0ABZ1QIJ5_9ACTN</name>
<feature type="region of interest" description="Disordered" evidence="2">
    <location>
        <begin position="238"/>
        <end position="263"/>
    </location>
</feature>
<dbReference type="InterPro" id="IPR029000">
    <property type="entry name" value="Cyclophilin-like_dom_sf"/>
</dbReference>
<dbReference type="RefSeq" id="WP_031150227.1">
    <property type="nucleotide sequence ID" value="NZ_CP108036.1"/>
</dbReference>
<dbReference type="PANTHER" id="PTHR45625:SF3">
    <property type="entry name" value="PEPTIDYL-PROLYL CIS-TRANS ISOMERASE B-RELATED"/>
    <property type="match status" value="1"/>
</dbReference>
<dbReference type="Pfam" id="PF00160">
    <property type="entry name" value="Pro_isomerase"/>
    <property type="match status" value="1"/>
</dbReference>
<proteinExistence type="predicted"/>
<feature type="region of interest" description="Disordered" evidence="2">
    <location>
        <begin position="61"/>
        <end position="89"/>
    </location>
</feature>
<dbReference type="InterPro" id="IPR044666">
    <property type="entry name" value="Cyclophilin_A-like"/>
</dbReference>
<dbReference type="Proteomes" id="UP001432312">
    <property type="component" value="Chromosome"/>
</dbReference>
<dbReference type="SUPFAM" id="SSF50891">
    <property type="entry name" value="Cyclophilin-like"/>
    <property type="match status" value="1"/>
</dbReference>
<evidence type="ECO:0000313" key="6">
    <source>
        <dbReference type="Proteomes" id="UP001432312"/>
    </source>
</evidence>
<evidence type="ECO:0000256" key="3">
    <source>
        <dbReference type="SAM" id="Phobius"/>
    </source>
</evidence>
<dbReference type="InterPro" id="IPR002130">
    <property type="entry name" value="Cyclophilin-type_PPIase_dom"/>
</dbReference>
<dbReference type="GO" id="GO:0016853">
    <property type="term" value="F:isomerase activity"/>
    <property type="evidence" value="ECO:0007669"/>
    <property type="project" value="UniProtKB-KW"/>
</dbReference>
<dbReference type="CDD" id="cd00317">
    <property type="entry name" value="cyclophilin"/>
    <property type="match status" value="1"/>
</dbReference>
<protein>
    <submittedName>
        <fullName evidence="5">Peptidylprolyl isomerase</fullName>
    </submittedName>
</protein>
<feature type="transmembrane region" description="Helical" evidence="3">
    <location>
        <begin position="34"/>
        <end position="57"/>
    </location>
</feature>
<evidence type="ECO:0000256" key="1">
    <source>
        <dbReference type="ARBA" id="ARBA00002388"/>
    </source>
</evidence>
<organism evidence="5 6">
    <name type="scientific">Streptomyces erythrochromogenes</name>
    <dbReference type="NCBI Taxonomy" id="285574"/>
    <lineage>
        <taxon>Bacteria</taxon>
        <taxon>Bacillati</taxon>
        <taxon>Actinomycetota</taxon>
        <taxon>Actinomycetes</taxon>
        <taxon>Kitasatosporales</taxon>
        <taxon>Streptomycetaceae</taxon>
        <taxon>Streptomyces</taxon>
    </lineage>
</organism>
<keyword evidence="6" id="KW-1185">Reference proteome</keyword>